<dbReference type="Pfam" id="PF01965">
    <property type="entry name" value="DJ-1_PfpI"/>
    <property type="match status" value="1"/>
</dbReference>
<reference evidence="3" key="1">
    <citation type="submission" date="2016-11" db="UniProtKB">
        <authorList>
            <consortium name="WormBaseParasite"/>
        </authorList>
    </citation>
    <scope>IDENTIFICATION</scope>
</reference>
<sequence length="262" mass="30893">MTSLLVTLSFRGVRSLNSINFRAPWPFVKKGWLNLLCTKVAVKIPRFNLFKFVLCPDLFQYKVHTARGKLVQLLMRRSNGLDLTGNFLSYHRSGIRKTRRSCIVNYYLLLYYSLKPYVSYQTDVEIEKRKLAYENKVSFCYFSTISFPLEMFYIFRTRWLELFSKRSIMRVALLRQSAQRRLFLKHILFPHNWSRVIHRSGSNWKKLVSNRYNYTEDSVVVSDSIITSRGPGTAFDFALKLVDLLIGKDKSFELISPMILKH</sequence>
<dbReference type="WBParaSite" id="Hba_10862">
    <property type="protein sequence ID" value="Hba_10862"/>
    <property type="gene ID" value="Hba_10862"/>
</dbReference>
<dbReference type="Proteomes" id="UP000095283">
    <property type="component" value="Unplaced"/>
</dbReference>
<dbReference type="InterPro" id="IPR002818">
    <property type="entry name" value="DJ-1/PfpI"/>
</dbReference>
<dbReference type="AlphaFoldDB" id="A0A1I7X082"/>
<dbReference type="Gene3D" id="3.40.50.880">
    <property type="match status" value="1"/>
</dbReference>
<keyword evidence="2" id="KW-1185">Reference proteome</keyword>
<feature type="domain" description="DJ-1/PfpI" evidence="1">
    <location>
        <begin position="205"/>
        <end position="243"/>
    </location>
</feature>
<protein>
    <submittedName>
        <fullName evidence="3">DJ-1_PfpI domain-containing protein</fullName>
    </submittedName>
</protein>
<dbReference type="InterPro" id="IPR029062">
    <property type="entry name" value="Class_I_gatase-like"/>
</dbReference>
<proteinExistence type="predicted"/>
<evidence type="ECO:0000313" key="2">
    <source>
        <dbReference type="Proteomes" id="UP000095283"/>
    </source>
</evidence>
<organism evidence="2 3">
    <name type="scientific">Heterorhabditis bacteriophora</name>
    <name type="common">Entomopathogenic nematode worm</name>
    <dbReference type="NCBI Taxonomy" id="37862"/>
    <lineage>
        <taxon>Eukaryota</taxon>
        <taxon>Metazoa</taxon>
        <taxon>Ecdysozoa</taxon>
        <taxon>Nematoda</taxon>
        <taxon>Chromadorea</taxon>
        <taxon>Rhabditida</taxon>
        <taxon>Rhabditina</taxon>
        <taxon>Rhabditomorpha</taxon>
        <taxon>Strongyloidea</taxon>
        <taxon>Heterorhabditidae</taxon>
        <taxon>Heterorhabditis</taxon>
    </lineage>
</organism>
<accession>A0A1I7X082</accession>
<dbReference type="SUPFAM" id="SSF52317">
    <property type="entry name" value="Class I glutamine amidotransferase-like"/>
    <property type="match status" value="1"/>
</dbReference>
<name>A0A1I7X082_HETBA</name>
<evidence type="ECO:0000313" key="3">
    <source>
        <dbReference type="WBParaSite" id="Hba_10862"/>
    </source>
</evidence>
<evidence type="ECO:0000259" key="1">
    <source>
        <dbReference type="Pfam" id="PF01965"/>
    </source>
</evidence>